<name>Q6ZU60_HUMAN</name>
<reference evidence="1" key="1">
    <citation type="submission" date="2003-07" db="EMBL/GenBank/DDBJ databases">
        <title>NEDO human cDNA sequencing project.</title>
        <authorList>
            <person name="Kanehori K."/>
            <person name="Ishibashi T."/>
            <person name="Chiba Y."/>
            <person name="Fujimori K."/>
            <person name="Hiraoka S."/>
            <person name="Tanai H."/>
            <person name="Watanabe S."/>
            <person name="Ishida S."/>
            <person name="Ono Y."/>
            <person name="Hotuta T."/>
            <person name="Watanabe M."/>
            <person name="Sugiyama T."/>
            <person name="Irie R."/>
            <person name="Otsuki T."/>
            <person name="Sato H."/>
            <person name="Wakamatsu A."/>
            <person name="Ishii S."/>
            <person name="Yamamoto J."/>
            <person name="Isono Y."/>
            <person name="Kawai-Hio Y."/>
            <person name="Saito K."/>
            <person name="Nishikawa T."/>
            <person name="Kimura K."/>
            <person name="Matsuo K."/>
            <person name="Nakamura Y."/>
            <person name="Sekine M."/>
            <person name="Kikuchi H."/>
            <person name="Kanda K."/>
            <person name="Wagatsuma M."/>
            <person name="Takahashi-Fujii A."/>
            <person name="Oshima A."/>
            <person name="Sugiyama A."/>
            <person name="Kawakami B."/>
            <person name="Suzuki Y."/>
            <person name="Sugano S."/>
            <person name="Nagahari K."/>
            <person name="Masuho Y."/>
            <person name="Nagai K."/>
            <person name="Isogai T."/>
        </authorList>
    </citation>
    <scope>NUCLEOTIDE SEQUENCE</scope>
    <source>
        <tissue evidence="1">Testis</tissue>
    </source>
</reference>
<evidence type="ECO:0000313" key="1">
    <source>
        <dbReference type="EMBL" id="BAC86366.1"/>
    </source>
</evidence>
<proteinExistence type="evidence at transcript level"/>
<sequence length="217" mass="23635">MWVTKFKGREKKLMKIEAHLGLPSFSGSTLDFFRAWALSRELHLIPWAARSSLGPRLWRLLGGPFLCLHSRRLAGETQDLRLPGHLHCCPLGFCLRLCLGLCLSLRLQLGGRLLVRARFGGPQGFSSPGTLPLLVDGHRGRSPCLGLHPAVAEDLVDVEPPVDVGLQHVVDEVLALACQVLGAWEVDAVLLLDTQHLLDVGVVVGHGAADHDVEDHA</sequence>
<protein>
    <submittedName>
        <fullName evidence="1">cDNA FLJ43978 fis, clone TESTI4018555</fullName>
    </submittedName>
</protein>
<accession>Q6ZU60</accession>
<dbReference type="EMBL" id="AK125966">
    <property type="protein sequence ID" value="BAC86366.1"/>
    <property type="molecule type" value="mRNA"/>
</dbReference>
<dbReference type="AlphaFoldDB" id="Q6ZU60"/>
<organism evidence="1">
    <name type="scientific">Homo sapiens</name>
    <name type="common">Human</name>
    <dbReference type="NCBI Taxonomy" id="9606"/>
    <lineage>
        <taxon>Eukaryota</taxon>
        <taxon>Metazoa</taxon>
        <taxon>Chordata</taxon>
        <taxon>Craniata</taxon>
        <taxon>Vertebrata</taxon>
        <taxon>Euteleostomi</taxon>
        <taxon>Mammalia</taxon>
        <taxon>Eutheria</taxon>
        <taxon>Euarchontoglires</taxon>
        <taxon>Primates</taxon>
        <taxon>Haplorrhini</taxon>
        <taxon>Catarrhini</taxon>
        <taxon>Hominidae</taxon>
        <taxon>Homo</taxon>
    </lineage>
</organism>